<sequence length="190" mass="21087">MSSYNKAGLIFEIGLGVALLGGMSVYAYTEIQAEQSQETTLIEMQSPSSPLQTSEAKTILAEVENLKAAGKFEECIVQAKTALSNSNYYADANALTQECRFEWANQLAASNNYKEALVKVGRISPSSEWHTKAQPLITEWAKRLNLSGDWWLCSALGNSEVTNKPSQVEFYKNSNTCYDLVLECYCQKIN</sequence>
<evidence type="ECO:0000256" key="1">
    <source>
        <dbReference type="SAM" id="Phobius"/>
    </source>
</evidence>
<gene>
    <name evidence="2" type="ORF">NDI37_00335</name>
</gene>
<evidence type="ECO:0000313" key="2">
    <source>
        <dbReference type="EMBL" id="MEP0862928.1"/>
    </source>
</evidence>
<dbReference type="RefSeq" id="WP_190424245.1">
    <property type="nucleotide sequence ID" value="NZ_JAMPKK010000001.1"/>
</dbReference>
<dbReference type="EMBL" id="JAMPKK010000001">
    <property type="protein sequence ID" value="MEP0862928.1"/>
    <property type="molecule type" value="Genomic_DNA"/>
</dbReference>
<protein>
    <submittedName>
        <fullName evidence="2">Uncharacterized protein</fullName>
    </submittedName>
</protein>
<organism evidence="2 3">
    <name type="scientific">Funiculus sociatus GB2-A5</name>
    <dbReference type="NCBI Taxonomy" id="2933946"/>
    <lineage>
        <taxon>Bacteria</taxon>
        <taxon>Bacillati</taxon>
        <taxon>Cyanobacteriota</taxon>
        <taxon>Cyanophyceae</taxon>
        <taxon>Coleofasciculales</taxon>
        <taxon>Coleofasciculaceae</taxon>
        <taxon>Funiculus</taxon>
    </lineage>
</organism>
<feature type="transmembrane region" description="Helical" evidence="1">
    <location>
        <begin position="7"/>
        <end position="28"/>
    </location>
</feature>
<name>A0ABV0JHK2_9CYAN</name>
<keyword evidence="1" id="KW-0812">Transmembrane</keyword>
<keyword evidence="1" id="KW-1133">Transmembrane helix</keyword>
<keyword evidence="3" id="KW-1185">Reference proteome</keyword>
<accession>A0ABV0JHK2</accession>
<reference evidence="2 3" key="1">
    <citation type="submission" date="2022-04" db="EMBL/GenBank/DDBJ databases">
        <title>Positive selection, recombination, and allopatry shape intraspecific diversity of widespread and dominant cyanobacteria.</title>
        <authorList>
            <person name="Wei J."/>
            <person name="Shu W."/>
            <person name="Hu C."/>
        </authorList>
    </citation>
    <scope>NUCLEOTIDE SEQUENCE [LARGE SCALE GENOMIC DNA]</scope>
    <source>
        <strain evidence="2 3">GB2-A5</strain>
    </source>
</reference>
<comment type="caution">
    <text evidence="2">The sequence shown here is derived from an EMBL/GenBank/DDBJ whole genome shotgun (WGS) entry which is preliminary data.</text>
</comment>
<dbReference type="Proteomes" id="UP001442494">
    <property type="component" value="Unassembled WGS sequence"/>
</dbReference>
<keyword evidence="1" id="KW-0472">Membrane</keyword>
<evidence type="ECO:0000313" key="3">
    <source>
        <dbReference type="Proteomes" id="UP001442494"/>
    </source>
</evidence>
<proteinExistence type="predicted"/>